<dbReference type="Proteomes" id="UP000037505">
    <property type="component" value="Unassembled WGS sequence"/>
</dbReference>
<evidence type="ECO:0000313" key="2">
    <source>
        <dbReference type="EMBL" id="KNG85368.1"/>
    </source>
</evidence>
<feature type="region of interest" description="Disordered" evidence="1">
    <location>
        <begin position="179"/>
        <end position="199"/>
    </location>
</feature>
<protein>
    <submittedName>
        <fullName evidence="2">Uncharacterized protein</fullName>
    </submittedName>
</protein>
<accession>A0A0L1J1S5</accession>
<evidence type="ECO:0000256" key="1">
    <source>
        <dbReference type="SAM" id="MobiDB-lite"/>
    </source>
</evidence>
<reference evidence="2 3" key="1">
    <citation type="submission" date="2014-06" db="EMBL/GenBank/DDBJ databases">
        <title>The Genome of the Aflatoxigenic Filamentous Fungus Aspergillus nomius.</title>
        <authorList>
            <person name="Moore M.G."/>
            <person name="Shannon B.M."/>
            <person name="Brian M.M."/>
        </authorList>
    </citation>
    <scope>NUCLEOTIDE SEQUENCE [LARGE SCALE GENOMIC DNA]</scope>
    <source>
        <strain evidence="2 3">NRRL 13137</strain>
    </source>
</reference>
<feature type="region of interest" description="Disordered" evidence="1">
    <location>
        <begin position="1"/>
        <end position="70"/>
    </location>
</feature>
<dbReference type="OrthoDB" id="4508069at2759"/>
<proteinExistence type="predicted"/>
<gene>
    <name evidence="2" type="ORF">ANOM_005958</name>
</gene>
<dbReference type="EMBL" id="JNOM01000160">
    <property type="protein sequence ID" value="KNG85368.1"/>
    <property type="molecule type" value="Genomic_DNA"/>
</dbReference>
<comment type="caution">
    <text evidence="2">The sequence shown here is derived from an EMBL/GenBank/DDBJ whole genome shotgun (WGS) entry which is preliminary data.</text>
</comment>
<evidence type="ECO:0000313" key="3">
    <source>
        <dbReference type="Proteomes" id="UP000037505"/>
    </source>
</evidence>
<dbReference type="AlphaFoldDB" id="A0A0L1J1S5"/>
<name>A0A0L1J1S5_ASPN3</name>
<dbReference type="GeneID" id="26807762"/>
<sequence length="199" mass="22477">MPIFRHLRSRLSSSSSPATEARSVETHTSYPTDGEFVTGSTTRKPRIPNAAQPTKEHQARLEPVSSSASQEPSFYWQNIDPPAPSHSYQRLSSYNNRLSRRSSKWRPMMLPNSNTAAMNSALPGYNSVSGSVVVDCNGLPYFLSPQEEKERNSKLQRAVQERMMGLRRETEFAWSQPCHGATLPRYSPPKDTQLRSYTK</sequence>
<dbReference type="RefSeq" id="XP_015406291.1">
    <property type="nucleotide sequence ID" value="XM_015551215.1"/>
</dbReference>
<organism evidence="2 3">
    <name type="scientific">Aspergillus nomiae NRRL (strain ATCC 15546 / NRRL 13137 / CBS 260.88 / M93)</name>
    <dbReference type="NCBI Taxonomy" id="1509407"/>
    <lineage>
        <taxon>Eukaryota</taxon>
        <taxon>Fungi</taxon>
        <taxon>Dikarya</taxon>
        <taxon>Ascomycota</taxon>
        <taxon>Pezizomycotina</taxon>
        <taxon>Eurotiomycetes</taxon>
        <taxon>Eurotiomycetidae</taxon>
        <taxon>Eurotiales</taxon>
        <taxon>Aspergillaceae</taxon>
        <taxon>Aspergillus</taxon>
        <taxon>Aspergillus subgen. Circumdati</taxon>
    </lineage>
</organism>
<keyword evidence="3" id="KW-1185">Reference proteome</keyword>